<dbReference type="EMBL" id="JAQIZT010000019">
    <property type="protein sequence ID" value="KAJ6952196.1"/>
    <property type="molecule type" value="Genomic_DNA"/>
</dbReference>
<sequence length="25" mass="2835">MRGPLSAWLVKHGLVHRSLGFDTKE</sequence>
<dbReference type="Proteomes" id="UP001164929">
    <property type="component" value="Chromosome 19"/>
</dbReference>
<accession>A0AAD6PQN6</accession>
<evidence type="ECO:0000313" key="1">
    <source>
        <dbReference type="EMBL" id="KAJ6952196.1"/>
    </source>
</evidence>
<gene>
    <name evidence="1" type="ORF">NC653_041371</name>
</gene>
<name>A0AAD6PQN6_9ROSI</name>
<dbReference type="AlphaFoldDB" id="A0AAD6PQN6"/>
<evidence type="ECO:0000313" key="2">
    <source>
        <dbReference type="Proteomes" id="UP001164929"/>
    </source>
</evidence>
<keyword evidence="2" id="KW-1185">Reference proteome</keyword>
<protein>
    <submittedName>
        <fullName evidence="1">NADH dehydrogenase subunit J</fullName>
    </submittedName>
</protein>
<comment type="caution">
    <text evidence="1">The sequence shown here is derived from an EMBL/GenBank/DDBJ whole genome shotgun (WGS) entry which is preliminary data.</text>
</comment>
<proteinExistence type="predicted"/>
<reference evidence="1" key="1">
    <citation type="journal article" date="2023" name="Mol. Ecol. Resour.">
        <title>Chromosome-level genome assembly of a triploid poplar Populus alba 'Berolinensis'.</title>
        <authorList>
            <person name="Chen S."/>
            <person name="Yu Y."/>
            <person name="Wang X."/>
            <person name="Wang S."/>
            <person name="Zhang T."/>
            <person name="Zhou Y."/>
            <person name="He R."/>
            <person name="Meng N."/>
            <person name="Wang Y."/>
            <person name="Liu W."/>
            <person name="Liu Z."/>
            <person name="Liu J."/>
            <person name="Guo Q."/>
            <person name="Huang H."/>
            <person name="Sederoff R.R."/>
            <person name="Wang G."/>
            <person name="Qu G."/>
            <person name="Chen S."/>
        </authorList>
    </citation>
    <scope>NUCLEOTIDE SEQUENCE</scope>
    <source>
        <strain evidence="1">SC-2020</strain>
    </source>
</reference>
<organism evidence="1 2">
    <name type="scientific">Populus alba x Populus x berolinensis</name>
    <dbReference type="NCBI Taxonomy" id="444605"/>
    <lineage>
        <taxon>Eukaryota</taxon>
        <taxon>Viridiplantae</taxon>
        <taxon>Streptophyta</taxon>
        <taxon>Embryophyta</taxon>
        <taxon>Tracheophyta</taxon>
        <taxon>Spermatophyta</taxon>
        <taxon>Magnoliopsida</taxon>
        <taxon>eudicotyledons</taxon>
        <taxon>Gunneridae</taxon>
        <taxon>Pentapetalae</taxon>
        <taxon>rosids</taxon>
        <taxon>fabids</taxon>
        <taxon>Malpighiales</taxon>
        <taxon>Salicaceae</taxon>
        <taxon>Saliceae</taxon>
        <taxon>Populus</taxon>
    </lineage>
</organism>